<proteinExistence type="predicted"/>
<accession>A0A267MNH5</accession>
<dbReference type="EMBL" id="NIBG01000001">
    <property type="protein sequence ID" value="PAB61129.1"/>
    <property type="molecule type" value="Genomic_DNA"/>
</dbReference>
<dbReference type="AlphaFoldDB" id="A0A267MNH5"/>
<evidence type="ECO:0000313" key="1">
    <source>
        <dbReference type="EMBL" id="PAB61129.1"/>
    </source>
</evidence>
<reference evidence="1 2" key="1">
    <citation type="submission" date="2017-06" db="EMBL/GenBank/DDBJ databases">
        <title>Draft genome sequence of anaerobic fermentative bacterium Anaeromicrobium sediminis DY2726D isolated from West Pacific Ocean sediments.</title>
        <authorList>
            <person name="Zeng X."/>
        </authorList>
    </citation>
    <scope>NUCLEOTIDE SEQUENCE [LARGE SCALE GENOMIC DNA]</scope>
    <source>
        <strain evidence="1 2">DY2726D</strain>
    </source>
</reference>
<organism evidence="1 2">
    <name type="scientific">Anaeromicrobium sediminis</name>
    <dbReference type="NCBI Taxonomy" id="1478221"/>
    <lineage>
        <taxon>Bacteria</taxon>
        <taxon>Bacillati</taxon>
        <taxon>Bacillota</taxon>
        <taxon>Clostridia</taxon>
        <taxon>Peptostreptococcales</taxon>
        <taxon>Thermotaleaceae</taxon>
        <taxon>Anaeromicrobium</taxon>
    </lineage>
</organism>
<evidence type="ECO:0000313" key="2">
    <source>
        <dbReference type="Proteomes" id="UP000216024"/>
    </source>
</evidence>
<dbReference type="RefSeq" id="WP_095130254.1">
    <property type="nucleotide sequence ID" value="NZ_NIBG01000001.1"/>
</dbReference>
<sequence length="64" mass="7445">MVILINDASLNEQIRGLSKTNKTDVLIMADRVEQELNKFEHSVIIKDVSNDSVKLREWNDTLRF</sequence>
<protein>
    <submittedName>
        <fullName evidence="1">Uncharacterized protein</fullName>
    </submittedName>
</protein>
<comment type="caution">
    <text evidence="1">The sequence shown here is derived from an EMBL/GenBank/DDBJ whole genome shotgun (WGS) entry which is preliminary data.</text>
</comment>
<keyword evidence="2" id="KW-1185">Reference proteome</keyword>
<gene>
    <name evidence="1" type="ORF">CCE28_01500</name>
</gene>
<dbReference type="Proteomes" id="UP000216024">
    <property type="component" value="Unassembled WGS sequence"/>
</dbReference>
<name>A0A267MNH5_9FIRM</name>
<dbReference type="OrthoDB" id="1753730at2"/>